<keyword evidence="3" id="KW-1003">Cell membrane</keyword>
<keyword evidence="9" id="KW-1185">Reference proteome</keyword>
<feature type="transmembrane region" description="Helical" evidence="7">
    <location>
        <begin position="148"/>
        <end position="165"/>
    </location>
</feature>
<accession>A0ABZ2Y3U5</accession>
<dbReference type="Pfam" id="PF02417">
    <property type="entry name" value="Chromate_transp"/>
    <property type="match status" value="1"/>
</dbReference>
<reference evidence="8 9" key="1">
    <citation type="submission" date="2023-03" db="EMBL/GenBank/DDBJ databases">
        <title>Novel Species.</title>
        <authorList>
            <person name="Ma S."/>
        </authorList>
    </citation>
    <scope>NUCLEOTIDE SEQUENCE [LARGE SCALE GENOMIC DNA]</scope>
    <source>
        <strain evidence="8 9">LIND6LT2</strain>
    </source>
</reference>
<dbReference type="Proteomes" id="UP001486565">
    <property type="component" value="Chromosome"/>
</dbReference>
<keyword evidence="6 7" id="KW-0472">Membrane</keyword>
<dbReference type="EMBL" id="CP121687">
    <property type="protein sequence ID" value="WZL70012.1"/>
    <property type="molecule type" value="Genomic_DNA"/>
</dbReference>
<evidence type="ECO:0000256" key="7">
    <source>
        <dbReference type="SAM" id="Phobius"/>
    </source>
</evidence>
<proteinExistence type="inferred from homology"/>
<name>A0ABZ2Y3U5_9FIRM</name>
<sequence length="186" mass="20337">MIYLLLLIEFFKIGLFAIGGGLATLPFLQELAEKYHWISSYDLINMIAISESTPGPIGINTATFVGYKTAGIIGSVLTTLGIVTPSIIIIIIIAHYYMKFSEEPIVRASLNGIRPTVIGLIAAAGFEVAKIALLNINQFIKTGVLLELLNYKAIVLFAILLYLIIKYKKHPILYIIASGIIGIILK</sequence>
<gene>
    <name evidence="8" type="ORF">QBE51_00335</name>
</gene>
<evidence type="ECO:0000256" key="4">
    <source>
        <dbReference type="ARBA" id="ARBA00022692"/>
    </source>
</evidence>
<evidence type="ECO:0000256" key="1">
    <source>
        <dbReference type="ARBA" id="ARBA00004651"/>
    </source>
</evidence>
<comment type="subcellular location">
    <subcellularLocation>
        <location evidence="1">Cell membrane</location>
        <topology evidence="1">Multi-pass membrane protein</topology>
    </subcellularLocation>
</comment>
<evidence type="ECO:0000313" key="8">
    <source>
        <dbReference type="EMBL" id="WZL70012.1"/>
    </source>
</evidence>
<dbReference type="PANTHER" id="PTHR43663">
    <property type="entry name" value="CHROMATE TRANSPORT PROTEIN-RELATED"/>
    <property type="match status" value="1"/>
</dbReference>
<evidence type="ECO:0000313" key="9">
    <source>
        <dbReference type="Proteomes" id="UP001486565"/>
    </source>
</evidence>
<feature type="transmembrane region" description="Helical" evidence="7">
    <location>
        <begin position="72"/>
        <end position="97"/>
    </location>
</feature>
<protein>
    <submittedName>
        <fullName evidence="8">Chromate transporter</fullName>
    </submittedName>
</protein>
<dbReference type="InterPro" id="IPR003370">
    <property type="entry name" value="Chromate_transpt"/>
</dbReference>
<dbReference type="InterPro" id="IPR052518">
    <property type="entry name" value="CHR_Transporter"/>
</dbReference>
<comment type="similarity">
    <text evidence="2">Belongs to the chromate ion transporter (CHR) (TC 2.A.51) family.</text>
</comment>
<keyword evidence="4 7" id="KW-0812">Transmembrane</keyword>
<feature type="transmembrane region" description="Helical" evidence="7">
    <location>
        <begin position="7"/>
        <end position="28"/>
    </location>
</feature>
<evidence type="ECO:0000256" key="3">
    <source>
        <dbReference type="ARBA" id="ARBA00022475"/>
    </source>
</evidence>
<organism evidence="8 9">
    <name type="scientific">Defluviitalea saccharophila</name>
    <dbReference type="NCBI Taxonomy" id="879970"/>
    <lineage>
        <taxon>Bacteria</taxon>
        <taxon>Bacillati</taxon>
        <taxon>Bacillota</taxon>
        <taxon>Clostridia</taxon>
        <taxon>Lachnospirales</taxon>
        <taxon>Defluviitaleaceae</taxon>
        <taxon>Defluviitalea</taxon>
    </lineage>
</organism>
<evidence type="ECO:0000256" key="5">
    <source>
        <dbReference type="ARBA" id="ARBA00022989"/>
    </source>
</evidence>
<dbReference type="PANTHER" id="PTHR43663:SF1">
    <property type="entry name" value="CHROMATE TRANSPORTER"/>
    <property type="match status" value="1"/>
</dbReference>
<evidence type="ECO:0000256" key="2">
    <source>
        <dbReference type="ARBA" id="ARBA00005262"/>
    </source>
</evidence>
<evidence type="ECO:0000256" key="6">
    <source>
        <dbReference type="ARBA" id="ARBA00023136"/>
    </source>
</evidence>
<feature type="transmembrane region" description="Helical" evidence="7">
    <location>
        <begin position="117"/>
        <end position="136"/>
    </location>
</feature>
<keyword evidence="5 7" id="KW-1133">Transmembrane helix</keyword>
<dbReference type="RefSeq" id="WP_341876976.1">
    <property type="nucleotide sequence ID" value="NZ_CP121687.1"/>
</dbReference>